<feature type="compositionally biased region" description="Basic and acidic residues" evidence="1">
    <location>
        <begin position="853"/>
        <end position="867"/>
    </location>
</feature>
<comment type="caution">
    <text evidence="2">The sequence shown here is derived from an EMBL/GenBank/DDBJ whole genome shotgun (WGS) entry which is preliminary data.</text>
</comment>
<gene>
    <name evidence="2" type="ORF">EK21DRAFT_112817</name>
</gene>
<proteinExistence type="predicted"/>
<feature type="compositionally biased region" description="Basic and acidic residues" evidence="1">
    <location>
        <begin position="818"/>
        <end position="832"/>
    </location>
</feature>
<sequence>MDSGLSQRPYEGSWMHAPIDVLDLANDVGNKHSRFEQDDPSYGLVEWSMFPEMPLLQTRAMLEPLKYYHCSLNEALTWEEGLKAIDDYDWSSLKETRYDEQVIETEPKCFTADETTSHDVRSANYIKAPHEDIAQPVRDNTTTSVSDTVSPPWIQDPPQALTGSHVTHTPAPVPDIDASMGAGNHQLSVADEIDDAKEEAEVTAQIEREAMRDVIMVDREPKEIEETDHATSSLSEPRPVVQPAGAAAVLAELNPAEQLPKSLTQTLECTPSPVLIAREEQEHAIEWETQLQEAAVEDNQNGVSGPLSSIQVKDDTEKDDVTGLLSIMEAVAVDTQNEDAAEDLAADVTLKRSKSTTSQSSSDTGKEAPPRKKPRNTSPSPSSDNLPDEPEPIIEDSKLATLLPAEPKRLTSRKSPKESKTTISKEDEILFEEDVRPAENEPAAFHRTKDIVPTPVQEDDFDMQEHFTDATNTPTANTPIAGSQTPTSVASTWSQRNPKYNVSHRELTALLSNLTPGMHFGLHLRSDSRPVRAKKSVDTPPQSSQVGDSFLIDEGMDYELEEEEDQPTPKKKRTTTGNTVKSKKTPSSDVKKLRTTASNGRDAPKAALGVKTEQKRRTYTQPQDVEGGEEEEPDLFPAPMIEKSVHEKTPTQAIPSPTLAKTEDGSEDELAEPSTPKPKRKATSTSTRSNLLKTATKGSNSRASTPALSVTSTGRPTPKNKFGFSPRAARAKKVGDAVAKLAATKAPRKAKPSSEGGVEAKDKSTVINNTGKANAASTVGAREPDRRVTRRSSAANIINLDTPIPPPNPEPTHTLAPGRKDSKTTLADPERRTSRRGSAIAPNFEVPRTRRASKQEERKKEEKEQNIGKRLRSKD</sequence>
<accession>A0A9P4H7E3</accession>
<feature type="region of interest" description="Disordered" evidence="1">
    <location>
        <begin position="523"/>
        <end position="875"/>
    </location>
</feature>
<keyword evidence="3" id="KW-1185">Reference proteome</keyword>
<feature type="compositionally biased region" description="Polar residues" evidence="1">
    <location>
        <begin position="575"/>
        <end position="588"/>
    </location>
</feature>
<feature type="region of interest" description="Disordered" evidence="1">
    <location>
        <begin position="469"/>
        <end position="493"/>
    </location>
</feature>
<dbReference type="EMBL" id="ML978199">
    <property type="protein sequence ID" value="KAF2029606.1"/>
    <property type="molecule type" value="Genomic_DNA"/>
</dbReference>
<name>A0A9P4H7E3_9PLEO</name>
<dbReference type="AlphaFoldDB" id="A0A9P4H7E3"/>
<feature type="compositionally biased region" description="Polar residues" evidence="1">
    <location>
        <begin position="765"/>
        <end position="777"/>
    </location>
</feature>
<feature type="compositionally biased region" description="Polar residues" evidence="1">
    <location>
        <begin position="376"/>
        <end position="385"/>
    </location>
</feature>
<feature type="compositionally biased region" description="Polar residues" evidence="1">
    <location>
        <begin position="683"/>
        <end position="715"/>
    </location>
</feature>
<feature type="compositionally biased region" description="Low complexity" evidence="1">
    <location>
        <begin position="470"/>
        <end position="479"/>
    </location>
</feature>
<organism evidence="2 3">
    <name type="scientific">Setomelanomma holmii</name>
    <dbReference type="NCBI Taxonomy" id="210430"/>
    <lineage>
        <taxon>Eukaryota</taxon>
        <taxon>Fungi</taxon>
        <taxon>Dikarya</taxon>
        <taxon>Ascomycota</taxon>
        <taxon>Pezizomycotina</taxon>
        <taxon>Dothideomycetes</taxon>
        <taxon>Pleosporomycetidae</taxon>
        <taxon>Pleosporales</taxon>
        <taxon>Pleosporineae</taxon>
        <taxon>Phaeosphaeriaceae</taxon>
        <taxon>Setomelanomma</taxon>
    </lineage>
</organism>
<evidence type="ECO:0000313" key="2">
    <source>
        <dbReference type="EMBL" id="KAF2029606.1"/>
    </source>
</evidence>
<protein>
    <submittedName>
        <fullName evidence="2">Uncharacterized protein</fullName>
    </submittedName>
</protein>
<reference evidence="2" key="1">
    <citation type="journal article" date="2020" name="Stud. Mycol.">
        <title>101 Dothideomycetes genomes: a test case for predicting lifestyles and emergence of pathogens.</title>
        <authorList>
            <person name="Haridas S."/>
            <person name="Albert R."/>
            <person name="Binder M."/>
            <person name="Bloem J."/>
            <person name="Labutti K."/>
            <person name="Salamov A."/>
            <person name="Andreopoulos B."/>
            <person name="Baker S."/>
            <person name="Barry K."/>
            <person name="Bills G."/>
            <person name="Bluhm B."/>
            <person name="Cannon C."/>
            <person name="Castanera R."/>
            <person name="Culley D."/>
            <person name="Daum C."/>
            <person name="Ezra D."/>
            <person name="Gonzalez J."/>
            <person name="Henrissat B."/>
            <person name="Kuo A."/>
            <person name="Liang C."/>
            <person name="Lipzen A."/>
            <person name="Lutzoni F."/>
            <person name="Magnuson J."/>
            <person name="Mondo S."/>
            <person name="Nolan M."/>
            <person name="Ohm R."/>
            <person name="Pangilinan J."/>
            <person name="Park H.-J."/>
            <person name="Ramirez L."/>
            <person name="Alfaro M."/>
            <person name="Sun H."/>
            <person name="Tritt A."/>
            <person name="Yoshinaga Y."/>
            <person name="Zwiers L.-H."/>
            <person name="Turgeon B."/>
            <person name="Goodwin S."/>
            <person name="Spatafora J."/>
            <person name="Crous P."/>
            <person name="Grigoriev I."/>
        </authorList>
    </citation>
    <scope>NUCLEOTIDE SEQUENCE</scope>
    <source>
        <strain evidence="2">CBS 110217</strain>
    </source>
</reference>
<feature type="compositionally biased region" description="Polar residues" evidence="1">
    <location>
        <begin position="480"/>
        <end position="493"/>
    </location>
</feature>
<feature type="compositionally biased region" description="Acidic residues" evidence="1">
    <location>
        <begin position="554"/>
        <end position="566"/>
    </location>
</feature>
<evidence type="ECO:0000313" key="3">
    <source>
        <dbReference type="Proteomes" id="UP000799777"/>
    </source>
</evidence>
<evidence type="ECO:0000256" key="1">
    <source>
        <dbReference type="SAM" id="MobiDB-lite"/>
    </source>
</evidence>
<dbReference type="Proteomes" id="UP000799777">
    <property type="component" value="Unassembled WGS sequence"/>
</dbReference>
<dbReference type="OrthoDB" id="10691427at2759"/>
<feature type="compositionally biased region" description="Basic and acidic residues" evidence="1">
    <location>
        <begin position="415"/>
        <end position="430"/>
    </location>
</feature>
<feature type="region of interest" description="Disordered" evidence="1">
    <location>
        <begin position="345"/>
        <end position="430"/>
    </location>
</feature>